<dbReference type="InterPro" id="IPR001173">
    <property type="entry name" value="Glyco_trans_2-like"/>
</dbReference>
<dbReference type="PANTHER" id="PTHR48090:SF3">
    <property type="entry name" value="UNDECAPRENYL-PHOSPHATE 4-DEOXY-4-FORMAMIDO-L-ARABINOSE TRANSFERASE"/>
    <property type="match status" value="1"/>
</dbReference>
<dbReference type="EMBL" id="FODH01000002">
    <property type="protein sequence ID" value="SEN61668.1"/>
    <property type="molecule type" value="Genomic_DNA"/>
</dbReference>
<dbReference type="EMBL" id="CP076607">
    <property type="protein sequence ID" value="QWU15807.1"/>
    <property type="molecule type" value="Genomic_DNA"/>
</dbReference>
<keyword evidence="2 11" id="KW-0328">Glycosyltransferase</keyword>
<organism evidence="11 12">
    <name type="scientific">Paenibacillus sophorae</name>
    <dbReference type="NCBI Taxonomy" id="1333845"/>
    <lineage>
        <taxon>Bacteria</taxon>
        <taxon>Bacillati</taxon>
        <taxon>Bacillota</taxon>
        <taxon>Bacilli</taxon>
        <taxon>Bacillales</taxon>
        <taxon>Paenibacillaceae</taxon>
        <taxon>Paenibacillus</taxon>
    </lineage>
</organism>
<evidence type="ECO:0000256" key="8">
    <source>
        <dbReference type="SAM" id="Phobius"/>
    </source>
</evidence>
<evidence type="ECO:0000313" key="13">
    <source>
        <dbReference type="Proteomes" id="UP000683429"/>
    </source>
</evidence>
<reference evidence="11 12" key="1">
    <citation type="submission" date="2016-10" db="EMBL/GenBank/DDBJ databases">
        <authorList>
            <person name="de Groot N.N."/>
        </authorList>
    </citation>
    <scope>NUCLEOTIDE SEQUENCE [LARGE SCALE GENOMIC DNA]</scope>
    <source>
        <strain evidence="11 12">CGMCC 1.10238</strain>
    </source>
</reference>
<dbReference type="AlphaFoldDB" id="A0A1H8I161"/>
<dbReference type="InterPro" id="IPR050256">
    <property type="entry name" value="Glycosyltransferase_2"/>
</dbReference>
<keyword evidence="3 11" id="KW-0808">Transferase</keyword>
<dbReference type="Pfam" id="PF00535">
    <property type="entry name" value="Glycos_transf_2"/>
    <property type="match status" value="1"/>
</dbReference>
<keyword evidence="1" id="KW-1003">Cell membrane</keyword>
<keyword evidence="4 8" id="KW-0812">Transmembrane</keyword>
<keyword evidence="13" id="KW-1185">Reference proteome</keyword>
<evidence type="ECO:0000256" key="1">
    <source>
        <dbReference type="ARBA" id="ARBA00022475"/>
    </source>
</evidence>
<evidence type="ECO:0000256" key="2">
    <source>
        <dbReference type="ARBA" id="ARBA00022676"/>
    </source>
</evidence>
<evidence type="ECO:0000313" key="12">
    <source>
        <dbReference type="Proteomes" id="UP000198809"/>
    </source>
</evidence>
<gene>
    <name evidence="10" type="ORF">KP014_00515</name>
    <name evidence="11" type="ORF">SAMN04487895_10224</name>
</gene>
<feature type="domain" description="Glycosyltransferase 2-like" evidence="9">
    <location>
        <begin position="8"/>
        <end position="149"/>
    </location>
</feature>
<dbReference type="GO" id="GO:0009103">
    <property type="term" value="P:lipopolysaccharide biosynthetic process"/>
    <property type="evidence" value="ECO:0007669"/>
    <property type="project" value="UniProtKB-KW"/>
</dbReference>
<dbReference type="GO" id="GO:0005886">
    <property type="term" value="C:plasma membrane"/>
    <property type="evidence" value="ECO:0007669"/>
    <property type="project" value="TreeGrafter"/>
</dbReference>
<evidence type="ECO:0000256" key="4">
    <source>
        <dbReference type="ARBA" id="ARBA00022692"/>
    </source>
</evidence>
<protein>
    <submittedName>
        <fullName evidence="11">Dolichol-phosphate mannosyltransferase</fullName>
    </submittedName>
    <submittedName>
        <fullName evidence="10">Glycosyltransferase</fullName>
        <ecNumber evidence="10">2.4.-.-</ecNumber>
    </submittedName>
</protein>
<proteinExistence type="predicted"/>
<dbReference type="SUPFAM" id="SSF53448">
    <property type="entry name" value="Nucleotide-diphospho-sugar transferases"/>
    <property type="match status" value="1"/>
</dbReference>
<evidence type="ECO:0000313" key="10">
    <source>
        <dbReference type="EMBL" id="QWU15807.1"/>
    </source>
</evidence>
<dbReference type="OrthoDB" id="9807778at2"/>
<dbReference type="RefSeq" id="WP_036604531.1">
    <property type="nucleotide sequence ID" value="NZ_CP076607.1"/>
</dbReference>
<dbReference type="Proteomes" id="UP000198809">
    <property type="component" value="Unassembled WGS sequence"/>
</dbReference>
<evidence type="ECO:0000256" key="6">
    <source>
        <dbReference type="ARBA" id="ARBA00022989"/>
    </source>
</evidence>
<evidence type="ECO:0000256" key="5">
    <source>
        <dbReference type="ARBA" id="ARBA00022985"/>
    </source>
</evidence>
<dbReference type="PANTHER" id="PTHR48090">
    <property type="entry name" value="UNDECAPRENYL-PHOSPHATE 4-DEOXY-4-FORMAMIDO-L-ARABINOSE TRANSFERASE-RELATED"/>
    <property type="match status" value="1"/>
</dbReference>
<dbReference type="Proteomes" id="UP000683429">
    <property type="component" value="Chromosome"/>
</dbReference>
<feature type="transmembrane region" description="Helical" evidence="8">
    <location>
        <begin position="229"/>
        <end position="250"/>
    </location>
</feature>
<name>A0A1H8I161_9BACL</name>
<keyword evidence="7 8" id="KW-0472">Membrane</keyword>
<accession>A0A1H8I161</accession>
<keyword evidence="6 8" id="KW-1133">Transmembrane helix</keyword>
<dbReference type="EC" id="2.4.-.-" evidence="10"/>
<evidence type="ECO:0000256" key="7">
    <source>
        <dbReference type="ARBA" id="ARBA00023136"/>
    </source>
</evidence>
<dbReference type="GO" id="GO:0016757">
    <property type="term" value="F:glycosyltransferase activity"/>
    <property type="evidence" value="ECO:0007669"/>
    <property type="project" value="UniProtKB-KW"/>
</dbReference>
<reference evidence="10 13" key="2">
    <citation type="submission" date="2021-06" db="EMBL/GenBank/DDBJ databases">
        <title>Whole genome sequence of Paenibacillus sophorae DSM23020 for comparative genomics.</title>
        <authorList>
            <person name="Kim M.-J."/>
            <person name="Lee G."/>
            <person name="Shin J.-H."/>
        </authorList>
    </citation>
    <scope>NUCLEOTIDE SEQUENCE [LARGE SCALE GENOMIC DNA]</scope>
    <source>
        <strain evidence="10 13">DSM 23020</strain>
    </source>
</reference>
<dbReference type="STRING" id="1333845.SAMN04487895_10224"/>
<evidence type="ECO:0000313" key="11">
    <source>
        <dbReference type="EMBL" id="SEN61668.1"/>
    </source>
</evidence>
<feature type="transmembrane region" description="Helical" evidence="8">
    <location>
        <begin position="262"/>
        <end position="284"/>
    </location>
</feature>
<sequence>MKEQVFVSVVVYAHNNESTVGHTLTTLDQLFDKNFKSYEIILVNDYSQDETVIKAREAIKQIHGDTTIINLSRKHGIEHAMMAGLNKSMGDFVFEIETATIDYPVELLYELFQTATKKGFDIVAATAGSTGWKSRLFYKMLNNLSYMKLSLQTETIRLVTRRALNSMLNLKEKVRYRKALYELTGYSKSLVTYQSLFKSKGKKMTRENVSLAIDALVSFSNAGLKAAHYLTFAFFGFSIFMGAYALYNYFFNQSVVEGWTTLMILISFGFAGLFFIFGVIGEYISRILTEIQNRPFYSTSSVEMYKEKRQHLQLVERNKDNLSV</sequence>
<evidence type="ECO:0000256" key="3">
    <source>
        <dbReference type="ARBA" id="ARBA00022679"/>
    </source>
</evidence>
<dbReference type="InterPro" id="IPR029044">
    <property type="entry name" value="Nucleotide-diphossugar_trans"/>
</dbReference>
<evidence type="ECO:0000259" key="9">
    <source>
        <dbReference type="Pfam" id="PF00535"/>
    </source>
</evidence>
<keyword evidence="5" id="KW-0448">Lipopolysaccharide biosynthesis</keyword>
<dbReference type="Gene3D" id="3.90.550.10">
    <property type="entry name" value="Spore Coat Polysaccharide Biosynthesis Protein SpsA, Chain A"/>
    <property type="match status" value="1"/>
</dbReference>